<evidence type="ECO:0000256" key="4">
    <source>
        <dbReference type="ARBA" id="ARBA00023150"/>
    </source>
</evidence>
<keyword evidence="6" id="KW-0479">Metal-binding</keyword>
<dbReference type="Gene3D" id="3.90.105.10">
    <property type="entry name" value="Molybdopterin biosynthesis moea protein, domain 2"/>
    <property type="match status" value="1"/>
</dbReference>
<comment type="function">
    <text evidence="1 6">Catalyzes the insertion of molybdate into adenylated molybdopterin with the concomitant release of AMP.</text>
</comment>
<keyword evidence="4 6" id="KW-0501">Molybdenum cofactor biosynthesis</keyword>
<gene>
    <name evidence="8" type="ORF">CLV82_2103</name>
</gene>
<keyword evidence="6 8" id="KW-0808">Transferase</keyword>
<proteinExistence type="inferred from homology"/>
<dbReference type="Gene3D" id="2.40.340.10">
    <property type="entry name" value="MoeA, C-terminal, domain IV"/>
    <property type="match status" value="1"/>
</dbReference>
<dbReference type="InterPro" id="IPR001453">
    <property type="entry name" value="MoaB/Mog_dom"/>
</dbReference>
<comment type="cofactor">
    <cofactor evidence="6">
        <name>Mg(2+)</name>
        <dbReference type="ChEBI" id="CHEBI:18420"/>
    </cofactor>
</comment>
<dbReference type="InterPro" id="IPR005110">
    <property type="entry name" value="MoeA_linker/N"/>
</dbReference>
<comment type="similarity">
    <text evidence="3 6">Belongs to the MoeA family.</text>
</comment>
<comment type="caution">
    <text evidence="8">The sequence shown here is derived from an EMBL/GenBank/DDBJ whole genome shotgun (WGS) entry which is preliminary data.</text>
</comment>
<organism evidence="8 9">
    <name type="scientific">Zeaxanthinibacter enoshimensis</name>
    <dbReference type="NCBI Taxonomy" id="392009"/>
    <lineage>
        <taxon>Bacteria</taxon>
        <taxon>Pseudomonadati</taxon>
        <taxon>Bacteroidota</taxon>
        <taxon>Flavobacteriia</taxon>
        <taxon>Flavobacteriales</taxon>
        <taxon>Flavobacteriaceae</taxon>
        <taxon>Zeaxanthinibacter</taxon>
    </lineage>
</organism>
<dbReference type="GO" id="GO:0061599">
    <property type="term" value="F:molybdopterin molybdotransferase activity"/>
    <property type="evidence" value="ECO:0007669"/>
    <property type="project" value="UniProtKB-UniRule"/>
</dbReference>
<dbReference type="SUPFAM" id="SSF53218">
    <property type="entry name" value="Molybdenum cofactor biosynthesis proteins"/>
    <property type="match status" value="1"/>
</dbReference>
<dbReference type="Gene3D" id="3.40.980.10">
    <property type="entry name" value="MoaB/Mog-like domain"/>
    <property type="match status" value="1"/>
</dbReference>
<comment type="catalytic activity">
    <reaction evidence="5">
        <text>adenylyl-molybdopterin + molybdate = Mo-molybdopterin + AMP + H(+)</text>
        <dbReference type="Rhea" id="RHEA:35047"/>
        <dbReference type="ChEBI" id="CHEBI:15378"/>
        <dbReference type="ChEBI" id="CHEBI:36264"/>
        <dbReference type="ChEBI" id="CHEBI:62727"/>
        <dbReference type="ChEBI" id="CHEBI:71302"/>
        <dbReference type="ChEBI" id="CHEBI:456215"/>
        <dbReference type="EC" id="2.10.1.1"/>
    </reaction>
</comment>
<dbReference type="GO" id="GO:0046872">
    <property type="term" value="F:metal ion binding"/>
    <property type="evidence" value="ECO:0007669"/>
    <property type="project" value="UniProtKB-UniRule"/>
</dbReference>
<dbReference type="EMBL" id="SNYI01000002">
    <property type="protein sequence ID" value="TDQ31395.1"/>
    <property type="molecule type" value="Genomic_DNA"/>
</dbReference>
<dbReference type="GO" id="GO:0005829">
    <property type="term" value="C:cytosol"/>
    <property type="evidence" value="ECO:0007669"/>
    <property type="project" value="TreeGrafter"/>
</dbReference>
<keyword evidence="6" id="KW-0500">Molybdenum</keyword>
<evidence type="ECO:0000256" key="6">
    <source>
        <dbReference type="RuleBase" id="RU365090"/>
    </source>
</evidence>
<evidence type="ECO:0000256" key="5">
    <source>
        <dbReference type="ARBA" id="ARBA00047317"/>
    </source>
</evidence>
<dbReference type="Proteomes" id="UP000295468">
    <property type="component" value="Unassembled WGS sequence"/>
</dbReference>
<dbReference type="InterPro" id="IPR038987">
    <property type="entry name" value="MoeA-like"/>
</dbReference>
<dbReference type="UniPathway" id="UPA00344"/>
<keyword evidence="9" id="KW-1185">Reference proteome</keyword>
<comment type="pathway">
    <text evidence="2 6">Cofactor biosynthesis; molybdopterin biosynthesis.</text>
</comment>
<evidence type="ECO:0000256" key="2">
    <source>
        <dbReference type="ARBA" id="ARBA00005046"/>
    </source>
</evidence>
<protein>
    <recommendedName>
        <fullName evidence="6">Molybdopterin molybdenumtransferase</fullName>
        <ecNumber evidence="6">2.10.1.1</ecNumber>
    </recommendedName>
</protein>
<dbReference type="PANTHER" id="PTHR10192">
    <property type="entry name" value="MOLYBDOPTERIN BIOSYNTHESIS PROTEIN"/>
    <property type="match status" value="1"/>
</dbReference>
<dbReference type="Pfam" id="PF03454">
    <property type="entry name" value="MoeA_C"/>
    <property type="match status" value="1"/>
</dbReference>
<dbReference type="InterPro" id="IPR005111">
    <property type="entry name" value="MoeA_C_domain_IV"/>
</dbReference>
<dbReference type="InterPro" id="IPR036425">
    <property type="entry name" value="MoaB/Mog-like_dom_sf"/>
</dbReference>
<dbReference type="AlphaFoldDB" id="A0A4R6TP64"/>
<dbReference type="CDD" id="cd00887">
    <property type="entry name" value="MoeA"/>
    <property type="match status" value="1"/>
</dbReference>
<sequence length="403" mass="45388">MTETMISYKEALQAVLEQAYYYGEERVLLKDACGRILAENIYADRDFPPFNRATKDGIAIRYEAFQGGRKDFEIESVVPAGEPLTALRESDHCVEIMTGAVVPMDTDTVVMYEEVEIEHQVATLRSTPVKGQNIHRRGSDLKKGDILITENSLITPAEIGILASVGCELVRVRKLPKVAIISTGNELVEVGETPLPHQIRKSNAHTLYAALKNECITPLLLHVYDDIDMIRQKLQYAIEEMDVLLLSGGVSKGKYDFIPGIMKDLGVEKIFHRVLQQPGKPFWFGTRKESNTRVFSFPGNPVSTFVNYHLYFKSWLKRSMGVRTEDLWVVLEEAVEMKGDLTRFIQVKTYWDQGCLKARVVHGNGSGDLTGLARTDGFICLEPREEGYKPGTAVRFIPTRILN</sequence>
<evidence type="ECO:0000259" key="7">
    <source>
        <dbReference type="SMART" id="SM00852"/>
    </source>
</evidence>
<feature type="domain" description="MoaB/Mog" evidence="7">
    <location>
        <begin position="179"/>
        <end position="318"/>
    </location>
</feature>
<accession>A0A4R6TP64</accession>
<dbReference type="SUPFAM" id="SSF63867">
    <property type="entry name" value="MoeA C-terminal domain-like"/>
    <property type="match status" value="1"/>
</dbReference>
<evidence type="ECO:0000256" key="1">
    <source>
        <dbReference type="ARBA" id="ARBA00002901"/>
    </source>
</evidence>
<dbReference type="GO" id="GO:0006777">
    <property type="term" value="P:Mo-molybdopterin cofactor biosynthetic process"/>
    <property type="evidence" value="ECO:0007669"/>
    <property type="project" value="UniProtKB-UniRule"/>
</dbReference>
<name>A0A4R6TP64_9FLAO</name>
<dbReference type="InterPro" id="IPR036135">
    <property type="entry name" value="MoeA_linker/N_sf"/>
</dbReference>
<evidence type="ECO:0000256" key="3">
    <source>
        <dbReference type="ARBA" id="ARBA00010763"/>
    </source>
</evidence>
<dbReference type="NCBIfam" id="TIGR00177">
    <property type="entry name" value="molyb_syn"/>
    <property type="match status" value="1"/>
</dbReference>
<dbReference type="InterPro" id="IPR036688">
    <property type="entry name" value="MoeA_C_domain_IV_sf"/>
</dbReference>
<dbReference type="RefSeq" id="WP_243744189.1">
    <property type="nucleotide sequence ID" value="NZ_SNYI01000002.1"/>
</dbReference>
<dbReference type="Pfam" id="PF00994">
    <property type="entry name" value="MoCF_biosynth"/>
    <property type="match status" value="1"/>
</dbReference>
<reference evidence="8 9" key="1">
    <citation type="submission" date="2019-03" db="EMBL/GenBank/DDBJ databases">
        <title>Genomic Encyclopedia of Archaeal and Bacterial Type Strains, Phase II (KMG-II): from individual species to whole genera.</title>
        <authorList>
            <person name="Goeker M."/>
        </authorList>
    </citation>
    <scope>NUCLEOTIDE SEQUENCE [LARGE SCALE GENOMIC DNA]</scope>
    <source>
        <strain evidence="8 9">DSM 18435</strain>
    </source>
</reference>
<dbReference type="SMART" id="SM00852">
    <property type="entry name" value="MoCF_biosynth"/>
    <property type="match status" value="1"/>
</dbReference>
<dbReference type="EC" id="2.10.1.1" evidence="6"/>
<evidence type="ECO:0000313" key="9">
    <source>
        <dbReference type="Proteomes" id="UP000295468"/>
    </source>
</evidence>
<dbReference type="Pfam" id="PF03453">
    <property type="entry name" value="MoeA_N"/>
    <property type="match status" value="1"/>
</dbReference>
<dbReference type="SUPFAM" id="SSF63882">
    <property type="entry name" value="MoeA N-terminal region -like"/>
    <property type="match status" value="1"/>
</dbReference>
<evidence type="ECO:0000313" key="8">
    <source>
        <dbReference type="EMBL" id="TDQ31395.1"/>
    </source>
</evidence>
<keyword evidence="6" id="KW-0460">Magnesium</keyword>
<dbReference type="Gene3D" id="2.170.190.11">
    <property type="entry name" value="Molybdopterin biosynthesis moea protein, domain 3"/>
    <property type="match status" value="1"/>
</dbReference>
<dbReference type="PANTHER" id="PTHR10192:SF5">
    <property type="entry name" value="GEPHYRIN"/>
    <property type="match status" value="1"/>
</dbReference>